<feature type="domain" description="Phosphatidic acid phosphatase type 2/haloperoxidase" evidence="2">
    <location>
        <begin position="104"/>
        <end position="218"/>
    </location>
</feature>
<dbReference type="SUPFAM" id="SSF48317">
    <property type="entry name" value="Acid phosphatase/Vanadium-dependent haloperoxidase"/>
    <property type="match status" value="1"/>
</dbReference>
<organism evidence="3 4">
    <name type="scientific">Paracoccus tibetensis</name>
    <dbReference type="NCBI Taxonomy" id="336292"/>
    <lineage>
        <taxon>Bacteria</taxon>
        <taxon>Pseudomonadati</taxon>
        <taxon>Pseudomonadota</taxon>
        <taxon>Alphaproteobacteria</taxon>
        <taxon>Rhodobacterales</taxon>
        <taxon>Paracoccaceae</taxon>
        <taxon>Paracoccus</taxon>
    </lineage>
</organism>
<evidence type="ECO:0000259" key="2">
    <source>
        <dbReference type="SMART" id="SM00014"/>
    </source>
</evidence>
<keyword evidence="1" id="KW-1133">Transmembrane helix</keyword>
<gene>
    <name evidence="3" type="ORF">SAMN05660710_03645</name>
</gene>
<feature type="transmembrane region" description="Helical" evidence="1">
    <location>
        <begin position="19"/>
        <end position="36"/>
    </location>
</feature>
<feature type="transmembrane region" description="Helical" evidence="1">
    <location>
        <begin position="176"/>
        <end position="197"/>
    </location>
</feature>
<reference evidence="3 4" key="1">
    <citation type="submission" date="2016-10" db="EMBL/GenBank/DDBJ databases">
        <authorList>
            <person name="de Groot N.N."/>
        </authorList>
    </citation>
    <scope>NUCLEOTIDE SEQUENCE [LARGE SCALE GENOMIC DNA]</scope>
    <source>
        <strain evidence="3 4">CGMCC 1.8925</strain>
    </source>
</reference>
<proteinExistence type="predicted"/>
<dbReference type="Gene3D" id="1.20.144.10">
    <property type="entry name" value="Phosphatidic acid phosphatase type 2/haloperoxidase"/>
    <property type="match status" value="1"/>
</dbReference>
<feature type="transmembrane region" description="Helical" evidence="1">
    <location>
        <begin position="237"/>
        <end position="256"/>
    </location>
</feature>
<name>A0A1G5K3T1_9RHOB</name>
<keyword evidence="1" id="KW-0472">Membrane</keyword>
<feature type="transmembrane region" description="Helical" evidence="1">
    <location>
        <begin position="74"/>
        <end position="92"/>
    </location>
</feature>
<dbReference type="SMART" id="SM00014">
    <property type="entry name" value="acidPPc"/>
    <property type="match status" value="1"/>
</dbReference>
<evidence type="ECO:0000256" key="1">
    <source>
        <dbReference type="SAM" id="Phobius"/>
    </source>
</evidence>
<feature type="transmembrane region" description="Helical" evidence="1">
    <location>
        <begin position="98"/>
        <end position="118"/>
    </location>
</feature>
<dbReference type="PANTHER" id="PTHR14969">
    <property type="entry name" value="SPHINGOSINE-1-PHOSPHATE PHOSPHOHYDROLASE"/>
    <property type="match status" value="1"/>
</dbReference>
<dbReference type="RefSeq" id="WP_090748179.1">
    <property type="nucleotide sequence ID" value="NZ_FMVT01000021.1"/>
</dbReference>
<sequence length="272" mass="30228">MFIEAGPPPSRSGDAHRQLLICLVCTLLLAYLFAGWESTSWIVAMDQAFFSTFSLITQKSWAMDTLIVQMFRTNTAKIVPLLGCIVWLLFEWRRQGRSLAFFGQLLVGSFLAMSLSRVMQNFSSYRPRPLHNESVEYQLPFGIHNGALEGWSSFPSDTSALAFAIATGIFLASRRLGIAAFLWVAVVVAFPRAYAGLHYPSDLIAGALIGLLCTAGAAPLILSAAASRVRLTVDEKWMPLLWTLGFLYMFQLGAMFDDVRAYGSFLKEVLRF</sequence>
<dbReference type="InterPro" id="IPR036938">
    <property type="entry name" value="PAP2/HPO_sf"/>
</dbReference>
<keyword evidence="4" id="KW-1185">Reference proteome</keyword>
<evidence type="ECO:0000313" key="4">
    <source>
        <dbReference type="Proteomes" id="UP000199502"/>
    </source>
</evidence>
<dbReference type="EMBL" id="FMVT01000021">
    <property type="protein sequence ID" value="SCY94881.1"/>
    <property type="molecule type" value="Genomic_DNA"/>
</dbReference>
<dbReference type="InterPro" id="IPR000326">
    <property type="entry name" value="PAP2/HPO"/>
</dbReference>
<accession>A0A1G5K3T1</accession>
<evidence type="ECO:0000313" key="3">
    <source>
        <dbReference type="EMBL" id="SCY94881.1"/>
    </source>
</evidence>
<protein>
    <submittedName>
        <fullName evidence="3">Undecaprenyl-diphosphatase</fullName>
    </submittedName>
</protein>
<dbReference type="OrthoDB" id="9801622at2"/>
<dbReference type="AlphaFoldDB" id="A0A1G5K3T1"/>
<dbReference type="STRING" id="336292.SAMN05660710_03645"/>
<keyword evidence="1" id="KW-0812">Transmembrane</keyword>
<feature type="transmembrane region" description="Helical" evidence="1">
    <location>
        <begin position="203"/>
        <end position="225"/>
    </location>
</feature>
<dbReference type="Proteomes" id="UP000199502">
    <property type="component" value="Unassembled WGS sequence"/>
</dbReference>
<dbReference type="PANTHER" id="PTHR14969:SF13">
    <property type="entry name" value="AT30094P"/>
    <property type="match status" value="1"/>
</dbReference>
<dbReference type="Pfam" id="PF01569">
    <property type="entry name" value="PAP2"/>
    <property type="match status" value="1"/>
</dbReference>